<organism evidence="1">
    <name type="scientific">marine sediment metagenome</name>
    <dbReference type="NCBI Taxonomy" id="412755"/>
    <lineage>
        <taxon>unclassified sequences</taxon>
        <taxon>metagenomes</taxon>
        <taxon>ecological metagenomes</taxon>
    </lineage>
</organism>
<gene>
    <name evidence="1" type="ORF">S03H2_28341</name>
</gene>
<comment type="caution">
    <text evidence="1">The sequence shown here is derived from an EMBL/GenBank/DDBJ whole genome shotgun (WGS) entry which is preliminary data.</text>
</comment>
<protein>
    <submittedName>
        <fullName evidence="1">Uncharacterized protein</fullName>
    </submittedName>
</protein>
<dbReference type="AlphaFoldDB" id="X1GDR2"/>
<name>X1GDR2_9ZZZZ</name>
<feature type="non-terminal residue" evidence="1">
    <location>
        <position position="300"/>
    </location>
</feature>
<proteinExistence type="predicted"/>
<dbReference type="EMBL" id="BARU01017072">
    <property type="protein sequence ID" value="GAH56006.1"/>
    <property type="molecule type" value="Genomic_DNA"/>
</dbReference>
<sequence>EAQDANEADVAGIVLDFVESVADRPIIAGAAQKEAKDGPPVYGFAILDAAEHKAEIAAKLAELEALDSKGDIVEVNVGSLKMHGPKDSEDVPGYWGWVGNYLVFAVNDGEGLAIKYLQQPRKTAPDYLGKVPGTDDTLAVYIDCQKIAGVIKTVPEQKGTTEQLALATVVIEKLGLTNVGTITSRLGFAGPDVVCSEFLEVPQPRTGLPANLKTINLEMFDMVDARAVRAVAVNCDIGGMYDTIMAVVKAAAPNDVYTEIQEGIAELELQVQFKLRKGLLESLAGPMVFYALPAGIMMEA</sequence>
<reference evidence="1" key="1">
    <citation type="journal article" date="2014" name="Front. Microbiol.">
        <title>High frequency of phylogenetically diverse reductive dehalogenase-homologous genes in deep subseafloor sedimentary metagenomes.</title>
        <authorList>
            <person name="Kawai M."/>
            <person name="Futagami T."/>
            <person name="Toyoda A."/>
            <person name="Takaki Y."/>
            <person name="Nishi S."/>
            <person name="Hori S."/>
            <person name="Arai W."/>
            <person name="Tsubouchi T."/>
            <person name="Morono Y."/>
            <person name="Uchiyama I."/>
            <person name="Ito T."/>
            <person name="Fujiyama A."/>
            <person name="Inagaki F."/>
            <person name="Takami H."/>
        </authorList>
    </citation>
    <scope>NUCLEOTIDE SEQUENCE</scope>
    <source>
        <strain evidence="1">Expedition CK06-06</strain>
    </source>
</reference>
<evidence type="ECO:0000313" key="1">
    <source>
        <dbReference type="EMBL" id="GAH56006.1"/>
    </source>
</evidence>
<accession>X1GDR2</accession>
<feature type="non-terminal residue" evidence="1">
    <location>
        <position position="1"/>
    </location>
</feature>